<organism evidence="1 2">
    <name type="scientific">Prosthecodimorpha staleyi</name>
    <dbReference type="NCBI Taxonomy" id="2840188"/>
    <lineage>
        <taxon>Bacteria</taxon>
        <taxon>Pseudomonadati</taxon>
        <taxon>Pseudomonadota</taxon>
        <taxon>Alphaproteobacteria</taxon>
        <taxon>Hyphomicrobiales</taxon>
        <taxon>Ancalomicrobiaceae</taxon>
        <taxon>Prosthecodimorpha</taxon>
    </lineage>
</organism>
<dbReference type="AlphaFoldDB" id="A0A947D399"/>
<comment type="caution">
    <text evidence="1">The sequence shown here is derived from an EMBL/GenBank/DDBJ whole genome shotgun (WGS) entry which is preliminary data.</text>
</comment>
<dbReference type="GO" id="GO:0070573">
    <property type="term" value="F:metallodipeptidase activity"/>
    <property type="evidence" value="ECO:0007669"/>
    <property type="project" value="InterPro"/>
</dbReference>
<dbReference type="GO" id="GO:0006508">
    <property type="term" value="P:proteolysis"/>
    <property type="evidence" value="ECO:0007669"/>
    <property type="project" value="InterPro"/>
</dbReference>
<dbReference type="CDD" id="cd01301">
    <property type="entry name" value="rDP_like"/>
    <property type="match status" value="1"/>
</dbReference>
<dbReference type="EMBL" id="JAHHZF010000004">
    <property type="protein sequence ID" value="MBT9289508.1"/>
    <property type="molecule type" value="Genomic_DNA"/>
</dbReference>
<dbReference type="Proteomes" id="UP000766595">
    <property type="component" value="Unassembled WGS sequence"/>
</dbReference>
<dbReference type="InterPro" id="IPR008257">
    <property type="entry name" value="Pept_M19"/>
</dbReference>
<dbReference type="Gene3D" id="3.20.20.140">
    <property type="entry name" value="Metal-dependent hydrolases"/>
    <property type="match status" value="1"/>
</dbReference>
<evidence type="ECO:0000313" key="2">
    <source>
        <dbReference type="Proteomes" id="UP000766595"/>
    </source>
</evidence>
<dbReference type="RefSeq" id="WP_261968142.1">
    <property type="nucleotide sequence ID" value="NZ_JAHHZF010000004.1"/>
</dbReference>
<gene>
    <name evidence="1" type="ORF">KL771_08595</name>
</gene>
<proteinExistence type="predicted"/>
<reference evidence="1 2" key="1">
    <citation type="submission" date="2021-06" db="EMBL/GenBank/DDBJ databases">
        <authorList>
            <person name="Grouzdev D.S."/>
            <person name="Koziaeva V."/>
        </authorList>
    </citation>
    <scope>NUCLEOTIDE SEQUENCE [LARGE SCALE GENOMIC DNA]</scope>
    <source>
        <strain evidence="1 2">22</strain>
    </source>
</reference>
<name>A0A947D399_9HYPH</name>
<keyword evidence="2" id="KW-1185">Reference proteome</keyword>
<evidence type="ECO:0000313" key="1">
    <source>
        <dbReference type="EMBL" id="MBT9289508.1"/>
    </source>
</evidence>
<accession>A0A947D399</accession>
<dbReference type="SUPFAM" id="SSF51556">
    <property type="entry name" value="Metallo-dependent hydrolases"/>
    <property type="match status" value="1"/>
</dbReference>
<dbReference type="Pfam" id="PF01244">
    <property type="entry name" value="Peptidase_M19"/>
    <property type="match status" value="1"/>
</dbReference>
<dbReference type="PANTHER" id="PTHR10443">
    <property type="entry name" value="MICROSOMAL DIPEPTIDASE"/>
    <property type="match status" value="1"/>
</dbReference>
<dbReference type="PROSITE" id="PS51365">
    <property type="entry name" value="RENAL_DIPEPTIDASE_2"/>
    <property type="match status" value="1"/>
</dbReference>
<sequence length="389" mass="43091">MPNADAALAHARELIARFPLVDGHNDLPWVIRIDAEAAGDVHKARLDQARQGRDTDIPRLRAGGLAAQFWAAFIPTHVPHPARTTLEQIDLIRRMEAAHPETFRPARSAADVMRAKREGRIASFIAVEGGVGLENSLEMLRTFYDLGARYMTLCHNETLDWVDSTTDAPRHGGLAPFGEAVVREMNRLGMMVDLAHTSHDAMRRVLDVTRAPVAFTHCNAFSLCDHPRNVPDDVLARIPANGGIVMATFVPDFVSQASRDWMRPMKDEFGKTRPDVDWSAAMPARRAELGPWPRASIGEVCDHIDYMAARAGRKHVGIGSDFFGGPPVVGLEDVSRFPELIAELVRRGWSDPDLADLMGGNLLRVLRAVERTGRRLSRDEQPAMGRLET</sequence>
<dbReference type="PANTHER" id="PTHR10443:SF12">
    <property type="entry name" value="DIPEPTIDASE"/>
    <property type="match status" value="1"/>
</dbReference>
<protein>
    <submittedName>
        <fullName evidence="1">Dipeptidase</fullName>
    </submittedName>
</protein>
<dbReference type="InterPro" id="IPR032466">
    <property type="entry name" value="Metal_Hydrolase"/>
</dbReference>